<keyword evidence="4" id="KW-0548">Nucleotidyltransferase</keyword>
<dbReference type="GO" id="GO:0003677">
    <property type="term" value="F:DNA binding"/>
    <property type="evidence" value="ECO:0007669"/>
    <property type="project" value="UniProtKB-KW"/>
</dbReference>
<dbReference type="InterPro" id="IPR012337">
    <property type="entry name" value="RNaseH-like_sf"/>
</dbReference>
<dbReference type="InterPro" id="IPR021109">
    <property type="entry name" value="Peptidase_aspartic_dom_sf"/>
</dbReference>
<dbReference type="InterPro" id="IPR056924">
    <property type="entry name" value="SH3_Tf2-1"/>
</dbReference>
<evidence type="ECO:0000256" key="15">
    <source>
        <dbReference type="ARBA" id="ARBA00023172"/>
    </source>
</evidence>
<dbReference type="OrthoDB" id="2013610at2759"/>
<name>A0A5D3BWP0_CUCMM</name>
<dbReference type="PROSITE" id="PS50878">
    <property type="entry name" value="RT_POL"/>
    <property type="match status" value="1"/>
</dbReference>
<keyword evidence="5" id="KW-0540">Nuclease</keyword>
<keyword evidence="7" id="KW-0064">Aspartyl protease</keyword>
<dbReference type="InterPro" id="IPR043502">
    <property type="entry name" value="DNA/RNA_pol_sf"/>
</dbReference>
<dbReference type="Proteomes" id="UP000321393">
    <property type="component" value="Unassembled WGS sequence"/>
</dbReference>
<dbReference type="Pfam" id="PF08284">
    <property type="entry name" value="RVP_2"/>
    <property type="match status" value="1"/>
</dbReference>
<keyword evidence="8" id="KW-0255">Endonuclease</keyword>
<dbReference type="GO" id="GO:0006508">
    <property type="term" value="P:proteolysis"/>
    <property type="evidence" value="ECO:0007669"/>
    <property type="project" value="UniProtKB-KW"/>
</dbReference>
<dbReference type="EC" id="2.7.7.49" evidence="1"/>
<dbReference type="GO" id="GO:0015074">
    <property type="term" value="P:DNA integration"/>
    <property type="evidence" value="ECO:0007669"/>
    <property type="project" value="UniProtKB-KW"/>
</dbReference>
<evidence type="ECO:0000259" key="17">
    <source>
        <dbReference type="PROSITE" id="PS50994"/>
    </source>
</evidence>
<keyword evidence="10" id="KW-0460">Magnesium</keyword>
<dbReference type="GO" id="GO:0003964">
    <property type="term" value="F:RNA-directed DNA polymerase activity"/>
    <property type="evidence" value="ECO:0007669"/>
    <property type="project" value="UniProtKB-KW"/>
</dbReference>
<dbReference type="InterPro" id="IPR050951">
    <property type="entry name" value="Retrovirus_Pol_polyprotein"/>
</dbReference>
<evidence type="ECO:0000256" key="2">
    <source>
        <dbReference type="ARBA" id="ARBA00022670"/>
    </source>
</evidence>
<dbReference type="Gene3D" id="3.30.70.270">
    <property type="match status" value="1"/>
</dbReference>
<keyword evidence="15" id="KW-0233">DNA recombination</keyword>
<proteinExistence type="predicted"/>
<evidence type="ECO:0000259" key="16">
    <source>
        <dbReference type="PROSITE" id="PS50878"/>
    </source>
</evidence>
<dbReference type="InterPro" id="IPR041373">
    <property type="entry name" value="RT_RNaseH"/>
</dbReference>
<dbReference type="InterPro" id="IPR041588">
    <property type="entry name" value="Integrase_H2C2"/>
</dbReference>
<dbReference type="GO" id="GO:0004190">
    <property type="term" value="F:aspartic-type endopeptidase activity"/>
    <property type="evidence" value="ECO:0007669"/>
    <property type="project" value="UniProtKB-KW"/>
</dbReference>
<sequence length="1073" mass="123462">MPMFTGEDLDSWLFRAERYFQIHKLNESEKMLVSTISFDGPALNWYRSQEERDKFFSWIDLKERLLVRFRSSRDGMICGKFLRIKQETTVEEYRNLFDKLVAPLSHLQERVIEDTFMNGLLPWIRAEVAFCRPKGLAEMMQGAQLVEKREIIRGEANMNGFSGGKYPIQTAANNKSGANYMAGENKGIGLNDPGTMKVRGKLQGEDVVILIDCGATHNFISEKLATKLFIPTKETAHSRVILGSSTAIQGKGVCDALEVQLKDWTVKEDFLPLEHGGVDVILEMQKQVNIKGDPSLTKARVSLKNMIRAWGEKDEGFLIECRAITVEGLGRNDCHITHLGVEKDNPMLTVLEQYEDVFEWPERLPPRRDIEHQIHLKKGTDPINIRPYHYGYHQKEEMEKLVKEMTVNNSTIPNKFPIPIVELFDELCGTSLFSNIDLKSGYHQIRMADEDIEKTAFRTHQGHYEFLVMPFELTNAPATFQALMNAVFKPYLRKFVLVFFDDILVYSKNEADHVKYMGVVLSVLRKHELYANKKKCNFAQHKIEYLGHVISGEGVEVDPKKIKSVADWPKPTNIREVREASSYGVGAVLIQSKRPIAYYSHTLALRDRARPIYERELMAVVIQPQYQKWIAKLLVYSFEVIYKPGLENRAADALSRKSADVQLFGLSVPMAVDLKLIKEVEADPKFQKVLAELKELEDQKESKYSLQNGMLTFKNRLVLTKNSTLIPVILNTYHDSAIGGHSEFLRTYKRIASDLFWEGMKINIKKHCEECLMCQRNKSLAPSPAGLLVSLEIPQTIWSDISMDFVDGLPKANGFEVILVVVDRWSKYGHFLPLKHPYMAKVVAELFVKEIVRLHGFPLSIVSDRDKIFLNHFWKELFRLSGTKLNKSTAYHPQSNSQTEVVNRGMETYLRCFCGEKPKEWVKWLPWAEYWYNTTFQRALDVSPFQVVYGHKPPALLSYGNTETKNASIDEMLKERDAVLSALREHLRLAQEQMKSYADRKRRDVEFCVEKIGMVTYKLELPVGTIIHPVFHVSQLKKLVGQHIDVQPTIQYVNENYEWKSNPEEVQLSVIRK</sequence>
<dbReference type="GO" id="GO:0006310">
    <property type="term" value="P:DNA recombination"/>
    <property type="evidence" value="ECO:0007669"/>
    <property type="project" value="UniProtKB-KW"/>
</dbReference>
<evidence type="ECO:0000256" key="13">
    <source>
        <dbReference type="ARBA" id="ARBA00022932"/>
    </source>
</evidence>
<keyword evidence="3" id="KW-0808">Transferase</keyword>
<evidence type="ECO:0000313" key="18">
    <source>
        <dbReference type="EMBL" id="KAA0059263.1"/>
    </source>
</evidence>
<dbReference type="Proteomes" id="UP000321947">
    <property type="component" value="Unassembled WGS sequence"/>
</dbReference>
<keyword evidence="12" id="KW-0695">RNA-directed DNA polymerase</keyword>
<dbReference type="Pfam" id="PF00078">
    <property type="entry name" value="RVT_1"/>
    <property type="match status" value="1"/>
</dbReference>
<keyword evidence="14" id="KW-0238">DNA-binding</keyword>
<keyword evidence="13" id="KW-0239">DNA-directed DNA polymerase</keyword>
<evidence type="ECO:0000256" key="11">
    <source>
        <dbReference type="ARBA" id="ARBA00022908"/>
    </source>
</evidence>
<dbReference type="Gene3D" id="3.10.10.10">
    <property type="entry name" value="HIV Type 1 Reverse Transcriptase, subunit A, domain 1"/>
    <property type="match status" value="1"/>
</dbReference>
<evidence type="ECO:0000313" key="19">
    <source>
        <dbReference type="EMBL" id="TYK03378.1"/>
    </source>
</evidence>
<dbReference type="Gene3D" id="1.10.340.70">
    <property type="match status" value="1"/>
</dbReference>
<organism evidence="19 21">
    <name type="scientific">Cucumis melo var. makuwa</name>
    <name type="common">Oriental melon</name>
    <dbReference type="NCBI Taxonomy" id="1194695"/>
    <lineage>
        <taxon>Eukaryota</taxon>
        <taxon>Viridiplantae</taxon>
        <taxon>Streptophyta</taxon>
        <taxon>Embryophyta</taxon>
        <taxon>Tracheophyta</taxon>
        <taxon>Spermatophyta</taxon>
        <taxon>Magnoliopsida</taxon>
        <taxon>eudicotyledons</taxon>
        <taxon>Gunneridae</taxon>
        <taxon>Pentapetalae</taxon>
        <taxon>rosids</taxon>
        <taxon>fabids</taxon>
        <taxon>Cucurbitales</taxon>
        <taxon>Cucurbitaceae</taxon>
        <taxon>Benincaseae</taxon>
        <taxon>Cucumis</taxon>
    </lineage>
</organism>
<dbReference type="Pfam" id="PF17921">
    <property type="entry name" value="Integrase_H2C2"/>
    <property type="match status" value="1"/>
</dbReference>
<dbReference type="Pfam" id="PF17917">
    <property type="entry name" value="RT_RNaseH"/>
    <property type="match status" value="1"/>
</dbReference>
<dbReference type="PANTHER" id="PTHR37984:SF5">
    <property type="entry name" value="PROTEIN NYNRIN-LIKE"/>
    <property type="match status" value="1"/>
</dbReference>
<dbReference type="InterPro" id="IPR001584">
    <property type="entry name" value="Integrase_cat-core"/>
</dbReference>
<evidence type="ECO:0000256" key="9">
    <source>
        <dbReference type="ARBA" id="ARBA00022801"/>
    </source>
</evidence>
<comment type="caution">
    <text evidence="19">The sequence shown here is derived from an EMBL/GenBank/DDBJ whole genome shotgun (WGS) entry which is preliminary data.</text>
</comment>
<evidence type="ECO:0000256" key="6">
    <source>
        <dbReference type="ARBA" id="ARBA00022723"/>
    </source>
</evidence>
<dbReference type="GO" id="GO:0046872">
    <property type="term" value="F:metal ion binding"/>
    <property type="evidence" value="ECO:0007669"/>
    <property type="project" value="UniProtKB-KW"/>
</dbReference>
<keyword evidence="9" id="KW-0378">Hydrolase</keyword>
<dbReference type="Gene3D" id="3.30.420.10">
    <property type="entry name" value="Ribonuclease H-like superfamily/Ribonuclease H"/>
    <property type="match status" value="1"/>
</dbReference>
<evidence type="ECO:0000256" key="10">
    <source>
        <dbReference type="ARBA" id="ARBA00022842"/>
    </source>
</evidence>
<feature type="domain" description="Reverse transcriptase" evidence="16">
    <location>
        <begin position="356"/>
        <end position="550"/>
    </location>
</feature>
<keyword evidence="11" id="KW-0229">DNA integration</keyword>
<reference evidence="20 21" key="1">
    <citation type="submission" date="2019-08" db="EMBL/GenBank/DDBJ databases">
        <title>Draft genome sequences of two oriental melons (Cucumis melo L. var makuwa).</title>
        <authorList>
            <person name="Kwon S.-Y."/>
        </authorList>
    </citation>
    <scope>NUCLEOTIDE SEQUENCE [LARGE SCALE GENOMIC DNA]</scope>
    <source>
        <strain evidence="21">cv. Chang Bougi</strain>
        <strain evidence="20">cv. SW 3</strain>
        <tissue evidence="19">Leaf</tissue>
    </source>
</reference>
<evidence type="ECO:0000256" key="5">
    <source>
        <dbReference type="ARBA" id="ARBA00022722"/>
    </source>
</evidence>
<dbReference type="PANTHER" id="PTHR37984">
    <property type="entry name" value="PROTEIN CBG26694"/>
    <property type="match status" value="1"/>
</dbReference>
<dbReference type="Gene3D" id="2.40.70.10">
    <property type="entry name" value="Acid Proteases"/>
    <property type="match status" value="1"/>
</dbReference>
<dbReference type="PROSITE" id="PS50994">
    <property type="entry name" value="INTEGRASE"/>
    <property type="match status" value="1"/>
</dbReference>
<dbReference type="EMBL" id="SSTE01006526">
    <property type="protein sequence ID" value="KAA0059263.1"/>
    <property type="molecule type" value="Genomic_DNA"/>
</dbReference>
<gene>
    <name evidence="19" type="ORF">E5676_scaffold84663G00130</name>
    <name evidence="18" type="ORF">E6C27_scaffold430G001980</name>
</gene>
<dbReference type="InterPro" id="IPR000477">
    <property type="entry name" value="RT_dom"/>
</dbReference>
<evidence type="ECO:0000313" key="21">
    <source>
        <dbReference type="Proteomes" id="UP000321947"/>
    </source>
</evidence>
<accession>A0A5D3BWP0</accession>
<dbReference type="SUPFAM" id="SSF56672">
    <property type="entry name" value="DNA/RNA polymerases"/>
    <property type="match status" value="1"/>
</dbReference>
<evidence type="ECO:0000256" key="1">
    <source>
        <dbReference type="ARBA" id="ARBA00012493"/>
    </source>
</evidence>
<evidence type="ECO:0000256" key="4">
    <source>
        <dbReference type="ARBA" id="ARBA00022695"/>
    </source>
</evidence>
<dbReference type="InterPro" id="IPR005162">
    <property type="entry name" value="Retrotrans_gag_dom"/>
</dbReference>
<evidence type="ECO:0000256" key="12">
    <source>
        <dbReference type="ARBA" id="ARBA00022918"/>
    </source>
</evidence>
<dbReference type="AlphaFoldDB" id="A0A5D3BWP0"/>
<dbReference type="Pfam" id="PF03732">
    <property type="entry name" value="Retrotrans_gag"/>
    <property type="match status" value="1"/>
</dbReference>
<dbReference type="FunFam" id="3.10.10.10:FF:000007">
    <property type="entry name" value="Retrovirus-related Pol polyprotein from transposon 17.6-like Protein"/>
    <property type="match status" value="1"/>
</dbReference>
<keyword evidence="6" id="KW-0479">Metal-binding</keyword>
<dbReference type="CDD" id="cd00303">
    <property type="entry name" value="retropepsin_like"/>
    <property type="match status" value="1"/>
</dbReference>
<evidence type="ECO:0000256" key="8">
    <source>
        <dbReference type="ARBA" id="ARBA00022759"/>
    </source>
</evidence>
<evidence type="ECO:0000313" key="20">
    <source>
        <dbReference type="Proteomes" id="UP000321393"/>
    </source>
</evidence>
<dbReference type="CDD" id="cd01647">
    <property type="entry name" value="RT_LTR"/>
    <property type="match status" value="1"/>
</dbReference>
<evidence type="ECO:0000256" key="3">
    <source>
        <dbReference type="ARBA" id="ARBA00022679"/>
    </source>
</evidence>
<dbReference type="SUPFAM" id="SSF53098">
    <property type="entry name" value="Ribonuclease H-like"/>
    <property type="match status" value="1"/>
</dbReference>
<dbReference type="InterPro" id="IPR043128">
    <property type="entry name" value="Rev_trsase/Diguanyl_cyclase"/>
</dbReference>
<protein>
    <recommendedName>
        <fullName evidence="1">RNA-directed DNA polymerase</fullName>
        <ecNumber evidence="1">2.7.7.49</ecNumber>
    </recommendedName>
</protein>
<evidence type="ECO:0000256" key="14">
    <source>
        <dbReference type="ARBA" id="ARBA00023125"/>
    </source>
</evidence>
<dbReference type="GO" id="GO:0004519">
    <property type="term" value="F:endonuclease activity"/>
    <property type="evidence" value="ECO:0007669"/>
    <property type="project" value="UniProtKB-KW"/>
</dbReference>
<dbReference type="Pfam" id="PF24626">
    <property type="entry name" value="SH3_Tf2-1"/>
    <property type="match status" value="1"/>
</dbReference>
<feature type="domain" description="Integrase catalytic" evidence="17">
    <location>
        <begin position="790"/>
        <end position="952"/>
    </location>
</feature>
<dbReference type="EMBL" id="SSTD01015012">
    <property type="protein sequence ID" value="TYK03378.1"/>
    <property type="molecule type" value="Genomic_DNA"/>
</dbReference>
<keyword evidence="2" id="KW-0645">Protease</keyword>
<dbReference type="InterPro" id="IPR036397">
    <property type="entry name" value="RNaseH_sf"/>
</dbReference>
<dbReference type="GO" id="GO:0003887">
    <property type="term" value="F:DNA-directed DNA polymerase activity"/>
    <property type="evidence" value="ECO:0007669"/>
    <property type="project" value="UniProtKB-KW"/>
</dbReference>
<evidence type="ECO:0000256" key="7">
    <source>
        <dbReference type="ARBA" id="ARBA00022750"/>
    </source>
</evidence>